<dbReference type="InterPro" id="IPR039465">
    <property type="entry name" value="IL-17_rcpt-like"/>
</dbReference>
<feature type="domain" description="Interleukin-17 receptor C/E N-terminal" evidence="4">
    <location>
        <begin position="249"/>
        <end position="381"/>
    </location>
</feature>
<keyword evidence="1 3" id="KW-0732">Signal</keyword>
<dbReference type="OrthoDB" id="9949622at2759"/>
<proteinExistence type="predicted"/>
<feature type="chain" id="PRO_5014116783" evidence="3">
    <location>
        <begin position="20"/>
        <end position="416"/>
    </location>
</feature>
<dbReference type="PANTHER" id="PTHR15583">
    <property type="entry name" value="INTERLEUKIN-17 RECEPTOR"/>
    <property type="match status" value="1"/>
</dbReference>
<name>A0A2I0T4M8_LIMLA</name>
<dbReference type="AlphaFoldDB" id="A0A2I0T4M8"/>
<keyword evidence="6" id="KW-1185">Reference proteome</keyword>
<evidence type="ECO:0000259" key="4">
    <source>
        <dbReference type="Pfam" id="PF15037"/>
    </source>
</evidence>
<reference evidence="6" key="2">
    <citation type="submission" date="2017-12" db="EMBL/GenBank/DDBJ databases">
        <title>Genome sequence of the Bar-tailed Godwit (Limosa lapponica baueri).</title>
        <authorList>
            <person name="Lima N.C.B."/>
            <person name="Parody-Merino A.M."/>
            <person name="Battley P.F."/>
            <person name="Fidler A.E."/>
            <person name="Prosdocimi F."/>
        </authorList>
    </citation>
    <scope>NUCLEOTIDE SEQUENCE [LARGE SCALE GENOMIC DNA]</scope>
</reference>
<evidence type="ECO:0000313" key="6">
    <source>
        <dbReference type="Proteomes" id="UP000233556"/>
    </source>
</evidence>
<accession>A0A2I0T4M8</accession>
<evidence type="ECO:0000313" key="5">
    <source>
        <dbReference type="EMBL" id="PKU28747.1"/>
    </source>
</evidence>
<sequence>MRRLGRLLLLLLAVGTAGGRGAPRDTLACSQGLVCHLLDTDVLCGTELPGLGHGLALARLRLEPALRCSEPAACSPCLEVRLRLALPPGTSTGTVQPRRPTPSGIPGAEGSDEGGRWSRVDGAASSQPNVTGLLLLSGHAYASSRCVAVEVQASPAPVLPGRPVGWVTFRCFEAPLGSELRVTVYTNSRGRRRLSQRQRVPVPRLEVSPGPKEVVVQVQGAAAGHSYTLRLYHNQSHGVGGSGRAVTAVWPEIQDPLRATLCPFSHDSEAWERLWARSRLVLHAEGRVLTCSLSAPCDLPAKLVPCWQPEPAGPCQALPGLQQPAVGQVWSGRRVRLTQCLRDRALPGRADDLLLLQHGGNASLCALERGSCTPLASFTSTIWHLENSTGVTLWACPLHKCECPWLPQERGGLVWG</sequence>
<gene>
    <name evidence="5" type="ORF">llap_20950</name>
</gene>
<keyword evidence="5" id="KW-0675">Receptor</keyword>
<dbReference type="InterPro" id="IPR027841">
    <property type="entry name" value="IL-17_rcpt_C/E_N"/>
</dbReference>
<dbReference type="Proteomes" id="UP000233556">
    <property type="component" value="Unassembled WGS sequence"/>
</dbReference>
<evidence type="ECO:0000256" key="2">
    <source>
        <dbReference type="SAM" id="MobiDB-lite"/>
    </source>
</evidence>
<dbReference type="GO" id="GO:0030368">
    <property type="term" value="F:interleukin-17 receptor activity"/>
    <property type="evidence" value="ECO:0007669"/>
    <property type="project" value="InterPro"/>
</dbReference>
<feature type="signal peptide" evidence="3">
    <location>
        <begin position="1"/>
        <end position="19"/>
    </location>
</feature>
<evidence type="ECO:0000256" key="3">
    <source>
        <dbReference type="SAM" id="SignalP"/>
    </source>
</evidence>
<dbReference type="EMBL" id="KZ519354">
    <property type="protein sequence ID" value="PKU28747.1"/>
    <property type="molecule type" value="Genomic_DNA"/>
</dbReference>
<dbReference type="Pfam" id="PF15037">
    <property type="entry name" value="IL17_R_N"/>
    <property type="match status" value="2"/>
</dbReference>
<dbReference type="PANTHER" id="PTHR15583:SF12">
    <property type="entry name" value="INTERLEUKIN-17 RECEPTOR C"/>
    <property type="match status" value="1"/>
</dbReference>
<evidence type="ECO:0000256" key="1">
    <source>
        <dbReference type="ARBA" id="ARBA00022729"/>
    </source>
</evidence>
<feature type="region of interest" description="Disordered" evidence="2">
    <location>
        <begin position="89"/>
        <end position="120"/>
    </location>
</feature>
<organism evidence="5 6">
    <name type="scientific">Limosa lapponica baueri</name>
    <dbReference type="NCBI Taxonomy" id="1758121"/>
    <lineage>
        <taxon>Eukaryota</taxon>
        <taxon>Metazoa</taxon>
        <taxon>Chordata</taxon>
        <taxon>Craniata</taxon>
        <taxon>Vertebrata</taxon>
        <taxon>Euteleostomi</taxon>
        <taxon>Archelosauria</taxon>
        <taxon>Archosauria</taxon>
        <taxon>Dinosauria</taxon>
        <taxon>Saurischia</taxon>
        <taxon>Theropoda</taxon>
        <taxon>Coelurosauria</taxon>
        <taxon>Aves</taxon>
        <taxon>Neognathae</taxon>
        <taxon>Neoaves</taxon>
        <taxon>Charadriiformes</taxon>
        <taxon>Scolopacidae</taxon>
        <taxon>Limosa</taxon>
    </lineage>
</organism>
<reference evidence="6" key="1">
    <citation type="submission" date="2017-11" db="EMBL/GenBank/DDBJ databases">
        <authorList>
            <person name="Lima N.C."/>
            <person name="Parody-Merino A.M."/>
            <person name="Battley P.F."/>
            <person name="Fidler A.E."/>
            <person name="Prosdocimi F."/>
        </authorList>
    </citation>
    <scope>NUCLEOTIDE SEQUENCE [LARGE SCALE GENOMIC DNA]</scope>
</reference>
<feature type="domain" description="Interleukin-17 receptor C/E N-terminal" evidence="4">
    <location>
        <begin position="66"/>
        <end position="207"/>
    </location>
</feature>
<protein>
    <submittedName>
        <fullName evidence="5">Interleukin-17 receptor c-like</fullName>
    </submittedName>
</protein>